<dbReference type="Gene3D" id="3.30.40.10">
    <property type="entry name" value="Zinc/RING finger domain, C3HC4 (zinc finger)"/>
    <property type="match status" value="1"/>
</dbReference>
<dbReference type="SMART" id="SM00327">
    <property type="entry name" value="VWA"/>
    <property type="match status" value="1"/>
</dbReference>
<evidence type="ECO:0000313" key="6">
    <source>
        <dbReference type="Proteomes" id="UP001164929"/>
    </source>
</evidence>
<evidence type="ECO:0000256" key="3">
    <source>
        <dbReference type="SAM" id="Phobius"/>
    </source>
</evidence>
<dbReference type="Pfam" id="PF07002">
    <property type="entry name" value="Copine"/>
    <property type="match status" value="2"/>
</dbReference>
<dbReference type="Pfam" id="PF13920">
    <property type="entry name" value="zf-C3HC4_3"/>
    <property type="match status" value="1"/>
</dbReference>
<comment type="caution">
    <text evidence="5">The sequence shown here is derived from an EMBL/GenBank/DDBJ whole genome shotgun (WGS) entry which is preliminary data.</text>
</comment>
<keyword evidence="3" id="KW-0812">Transmembrane</keyword>
<proteinExistence type="predicted"/>
<keyword evidence="3" id="KW-1133">Transmembrane helix</keyword>
<accession>A0AAD6MC80</accession>
<name>A0AAD6MC80_9ROSI</name>
<dbReference type="SUPFAM" id="SSF53300">
    <property type="entry name" value="vWA-like"/>
    <property type="match status" value="1"/>
</dbReference>
<dbReference type="InterPro" id="IPR010734">
    <property type="entry name" value="Copine_C"/>
</dbReference>
<dbReference type="InterPro" id="IPR002035">
    <property type="entry name" value="VWF_A"/>
</dbReference>
<dbReference type="Proteomes" id="UP001164929">
    <property type="component" value="Chromosome 10"/>
</dbReference>
<feature type="transmembrane region" description="Helical" evidence="3">
    <location>
        <begin position="386"/>
        <end position="405"/>
    </location>
</feature>
<keyword evidence="3" id="KW-0472">Membrane</keyword>
<dbReference type="GO" id="GO:0016567">
    <property type="term" value="P:protein ubiquitination"/>
    <property type="evidence" value="ECO:0007669"/>
    <property type="project" value="TreeGrafter"/>
</dbReference>
<feature type="compositionally biased region" description="Low complexity" evidence="2">
    <location>
        <begin position="32"/>
        <end position="42"/>
    </location>
</feature>
<dbReference type="GO" id="GO:0008270">
    <property type="term" value="F:zinc ion binding"/>
    <property type="evidence" value="ECO:0007669"/>
    <property type="project" value="UniProtKB-KW"/>
</dbReference>
<keyword evidence="1" id="KW-0479">Metal-binding</keyword>
<dbReference type="GO" id="GO:0004842">
    <property type="term" value="F:ubiquitin-protein transferase activity"/>
    <property type="evidence" value="ECO:0007669"/>
    <property type="project" value="TreeGrafter"/>
</dbReference>
<evidence type="ECO:0000313" key="5">
    <source>
        <dbReference type="EMBL" id="KAJ6982780.1"/>
    </source>
</evidence>
<dbReference type="InterPro" id="IPR036465">
    <property type="entry name" value="vWFA_dom_sf"/>
</dbReference>
<keyword evidence="1" id="KW-0863">Zinc-finger</keyword>
<organism evidence="5 6">
    <name type="scientific">Populus alba x Populus x berolinensis</name>
    <dbReference type="NCBI Taxonomy" id="444605"/>
    <lineage>
        <taxon>Eukaryota</taxon>
        <taxon>Viridiplantae</taxon>
        <taxon>Streptophyta</taxon>
        <taxon>Embryophyta</taxon>
        <taxon>Tracheophyta</taxon>
        <taxon>Spermatophyta</taxon>
        <taxon>Magnoliopsida</taxon>
        <taxon>eudicotyledons</taxon>
        <taxon>Gunneridae</taxon>
        <taxon>Pentapetalae</taxon>
        <taxon>rosids</taxon>
        <taxon>fabids</taxon>
        <taxon>Malpighiales</taxon>
        <taxon>Salicaceae</taxon>
        <taxon>Saliceae</taxon>
        <taxon>Populus</taxon>
    </lineage>
</organism>
<reference evidence="5" key="1">
    <citation type="journal article" date="2023" name="Mol. Ecol. Resour.">
        <title>Chromosome-level genome assembly of a triploid poplar Populus alba 'Berolinensis'.</title>
        <authorList>
            <person name="Chen S."/>
            <person name="Yu Y."/>
            <person name="Wang X."/>
            <person name="Wang S."/>
            <person name="Zhang T."/>
            <person name="Zhou Y."/>
            <person name="He R."/>
            <person name="Meng N."/>
            <person name="Wang Y."/>
            <person name="Liu W."/>
            <person name="Liu Z."/>
            <person name="Liu J."/>
            <person name="Guo Q."/>
            <person name="Huang H."/>
            <person name="Sederoff R.R."/>
            <person name="Wang G."/>
            <person name="Qu G."/>
            <person name="Chen S."/>
        </authorList>
    </citation>
    <scope>NUCLEOTIDE SEQUENCE</scope>
    <source>
        <strain evidence="5">SC-2020</strain>
    </source>
</reference>
<dbReference type="EMBL" id="JAQIZT010000010">
    <property type="protein sequence ID" value="KAJ6982780.1"/>
    <property type="molecule type" value="Genomic_DNA"/>
</dbReference>
<dbReference type="SMART" id="SM00184">
    <property type="entry name" value="RING"/>
    <property type="match status" value="1"/>
</dbReference>
<dbReference type="Gene3D" id="3.40.50.410">
    <property type="entry name" value="von Willebrand factor, type A domain"/>
    <property type="match status" value="1"/>
</dbReference>
<keyword evidence="6" id="KW-1185">Reference proteome</keyword>
<protein>
    <recommendedName>
        <fullName evidence="4">RING-type domain-containing protein</fullName>
    </recommendedName>
</protein>
<dbReference type="InterPro" id="IPR001841">
    <property type="entry name" value="Znf_RING"/>
</dbReference>
<gene>
    <name evidence="5" type="ORF">NC653_025781</name>
</gene>
<evidence type="ECO:0000256" key="1">
    <source>
        <dbReference type="PROSITE-ProRule" id="PRU00175"/>
    </source>
</evidence>
<feature type="compositionally biased region" description="Low complexity" evidence="2">
    <location>
        <begin position="11"/>
        <end position="25"/>
    </location>
</feature>
<dbReference type="SUPFAM" id="SSF57850">
    <property type="entry name" value="RING/U-box"/>
    <property type="match status" value="1"/>
</dbReference>
<feature type="domain" description="RING-type" evidence="4">
    <location>
        <begin position="455"/>
        <end position="488"/>
    </location>
</feature>
<keyword evidence="1" id="KW-0862">Zinc</keyword>
<dbReference type="GO" id="GO:0005634">
    <property type="term" value="C:nucleus"/>
    <property type="evidence" value="ECO:0007669"/>
    <property type="project" value="TreeGrafter"/>
</dbReference>
<feature type="region of interest" description="Disordered" evidence="2">
    <location>
        <begin position="1"/>
        <end position="78"/>
    </location>
</feature>
<evidence type="ECO:0000259" key="4">
    <source>
        <dbReference type="PROSITE" id="PS50089"/>
    </source>
</evidence>
<dbReference type="InterPro" id="IPR052079">
    <property type="entry name" value="E3_ligase/Copine_domain"/>
</dbReference>
<dbReference type="PANTHER" id="PTHR45751:SF16">
    <property type="entry name" value="E3 UBIQUITIN-PROTEIN LIGASE RGLG4"/>
    <property type="match status" value="1"/>
</dbReference>
<dbReference type="InterPro" id="IPR013083">
    <property type="entry name" value="Znf_RING/FYVE/PHD"/>
</dbReference>
<dbReference type="PROSITE" id="PS50089">
    <property type="entry name" value="ZF_RING_2"/>
    <property type="match status" value="1"/>
</dbReference>
<sequence length="499" mass="54967">MGGVFSHAKSQQRGYSRGRSSGNSNIVTRGISSSSSSTSYSYHPRIMSKEPSSSLSNTARATGSDTSSQAKGGSKLEKKQSIKQKYSFIPDNFSSLEQVTTALREAGLESSNLIVGIDFTKSNEWTGKVSFNNRSLHAIGDTPNPYEKAISIIGKTMAPFDEDNLIPCFGFGDGRFSPWKLNSNNVDSSFAPYDSSVELIFLFIYTATTHDQEVFSFHSDHSPCNGFEEVLACYKRIVPNLRLSGPTSYGPVIEAAIDIVEKSKGQYHVLLIIADGQVTRSVDTDDGEMSPQEEQTIKAIVDASSYPLSIILVGVGDGPWEDMKRFDDKIPAREFDNFQFVNFTAIMSKNATISEKETAFALAALMEIPLQYKAAVEFGMIGIPNALTTLFCIPSICFYVLSHIFKWPLEKRRSMGQAKKIVPRPPPVPYSRRPVLDREPTHVSSPALDDRTQACPICLTKGKDLAFGCGHMTCRDCGSRVSNCPICRRPITSRIRLFA</sequence>
<dbReference type="AlphaFoldDB" id="A0AAD6MC80"/>
<dbReference type="PANTHER" id="PTHR45751">
    <property type="entry name" value="COPINE FAMILY PROTEIN 1"/>
    <property type="match status" value="1"/>
</dbReference>
<feature type="compositionally biased region" description="Polar residues" evidence="2">
    <location>
        <begin position="50"/>
        <end position="71"/>
    </location>
</feature>
<evidence type="ECO:0000256" key="2">
    <source>
        <dbReference type="SAM" id="MobiDB-lite"/>
    </source>
</evidence>